<comment type="function">
    <text evidence="3">Component of the exocyst complex.</text>
</comment>
<dbReference type="InterPro" id="IPR016159">
    <property type="entry name" value="Cullin_repeat-like_dom_sf"/>
</dbReference>
<proteinExistence type="inferred from homology"/>
<organism evidence="6">
    <name type="scientific">Triticum urartu</name>
    <name type="common">Red wild einkorn</name>
    <name type="synonym">Crithodium urartu</name>
    <dbReference type="NCBI Taxonomy" id="4572"/>
    <lineage>
        <taxon>Eukaryota</taxon>
        <taxon>Viridiplantae</taxon>
        <taxon>Streptophyta</taxon>
        <taxon>Embryophyta</taxon>
        <taxon>Tracheophyta</taxon>
        <taxon>Spermatophyta</taxon>
        <taxon>Magnoliopsida</taxon>
        <taxon>Liliopsida</taxon>
        <taxon>Poales</taxon>
        <taxon>Poaceae</taxon>
        <taxon>BOP clade</taxon>
        <taxon>Pooideae</taxon>
        <taxon>Triticodae</taxon>
        <taxon>Triticeae</taxon>
        <taxon>Triticinae</taxon>
        <taxon>Triticum</taxon>
    </lineage>
</organism>
<protein>
    <recommendedName>
        <fullName evidence="3">Exocyst subunit Exo70 family protein</fullName>
    </recommendedName>
</protein>
<dbReference type="InterPro" id="IPR046364">
    <property type="entry name" value="Exo70_C"/>
</dbReference>
<dbReference type="InterPro" id="IPR004140">
    <property type="entry name" value="Exo70"/>
</dbReference>
<dbReference type="Gene3D" id="1.20.1280.170">
    <property type="entry name" value="Exocyst complex component Exo70"/>
    <property type="match status" value="1"/>
</dbReference>
<evidence type="ECO:0000256" key="4">
    <source>
        <dbReference type="SAM" id="MobiDB-lite"/>
    </source>
</evidence>
<evidence type="ECO:0000256" key="2">
    <source>
        <dbReference type="ARBA" id="ARBA00022448"/>
    </source>
</evidence>
<gene>
    <name evidence="6" type="ORF">TRIUR3_25812</name>
</gene>
<reference evidence="6" key="1">
    <citation type="journal article" date="2013" name="Nature">
        <title>Draft genome of the wheat A-genome progenitor Triticum urartu.</title>
        <authorList>
            <person name="Ling H.Q."/>
            <person name="Zhao S."/>
            <person name="Liu D."/>
            <person name="Wang J."/>
            <person name="Sun H."/>
            <person name="Zhang C."/>
            <person name="Fan H."/>
            <person name="Li D."/>
            <person name="Dong L."/>
            <person name="Tao Y."/>
            <person name="Gao C."/>
            <person name="Wu H."/>
            <person name="Li Y."/>
            <person name="Cui Y."/>
            <person name="Guo X."/>
            <person name="Zheng S."/>
            <person name="Wang B."/>
            <person name="Yu K."/>
            <person name="Liang Q."/>
            <person name="Yang W."/>
            <person name="Lou X."/>
            <person name="Chen J."/>
            <person name="Feng M."/>
            <person name="Jian J."/>
            <person name="Zhang X."/>
            <person name="Luo G."/>
            <person name="Jiang Y."/>
            <person name="Liu J."/>
            <person name="Wang Z."/>
            <person name="Sha Y."/>
            <person name="Zhang B."/>
            <person name="Wu H."/>
            <person name="Tang D."/>
            <person name="Shen Q."/>
            <person name="Xue P."/>
            <person name="Zou S."/>
            <person name="Wang X."/>
            <person name="Liu X."/>
            <person name="Wang F."/>
            <person name="Yang Y."/>
            <person name="An X."/>
            <person name="Dong Z."/>
            <person name="Zhang K."/>
            <person name="Zhang X."/>
            <person name="Luo M.C."/>
            <person name="Dvorak J."/>
            <person name="Tong Y."/>
            <person name="Wang J."/>
            <person name="Yang H."/>
            <person name="Li Z."/>
            <person name="Wang D."/>
            <person name="Zhang A."/>
            <person name="Wang J."/>
        </authorList>
    </citation>
    <scope>NUCLEOTIDE SEQUENCE</scope>
</reference>
<dbReference type="GO" id="GO:0006887">
    <property type="term" value="P:exocytosis"/>
    <property type="evidence" value="ECO:0007669"/>
    <property type="project" value="UniProtKB-KW"/>
</dbReference>
<evidence type="ECO:0000256" key="1">
    <source>
        <dbReference type="ARBA" id="ARBA00006756"/>
    </source>
</evidence>
<sequence>MPDQLAAVPEESATGFTADYPPRNIYLNRIRTVPVSGAPIRWTVFPRSQSGRHNGSSCSSDSGASNSNPSNKSSSGAAPAFAFAAEMEDHALMRIAREMVRDGYTQHMVQAFHDASPAPGNHALNNRFLDLDADWVLQIHDEHGLRRLLQEKPASTPQDFVERWIRAFTINVVSITELVFAFHETPAVARFGKASITQMLVVVDVIITILKAEKLQAVLDMFTCVCGASYMFTPVVISPEAQSTFNEISPSLERVAKSLSDVISSTMEEVRTLVEEDDSWAIEIPRGGGEIHNNTRFIMDCIASMTKAQISMQNSAPNHDARNLRDLKDDTIDYLEDMLLNKSELCSDPSLRYLFLLNNFYFVAQASEPSASLPPDLWFKPTPECEKYMDSYLGVSWGHVLSCIPKSNFHGPLHAVHRWINTSSLAKFHTAFNKTYQAQKFWKVPDPRLRSLLRETITNRVISAYNDYLKEHPELEKHVSGGSSSPTVLGEKLGQLFEG</sequence>
<dbReference type="PANTHER" id="PTHR12542">
    <property type="entry name" value="EXOCYST COMPLEX PROTEIN EXO70"/>
    <property type="match status" value="1"/>
</dbReference>
<keyword evidence="3" id="KW-0268">Exocytosis</keyword>
<feature type="region of interest" description="Disordered" evidence="4">
    <location>
        <begin position="46"/>
        <end position="76"/>
    </location>
</feature>
<evidence type="ECO:0000313" key="6">
    <source>
        <dbReference type="EMBL" id="EMS58681.1"/>
    </source>
</evidence>
<dbReference type="GO" id="GO:0000145">
    <property type="term" value="C:exocyst"/>
    <property type="evidence" value="ECO:0007669"/>
    <property type="project" value="InterPro"/>
</dbReference>
<dbReference type="GO" id="GO:0005546">
    <property type="term" value="F:phosphatidylinositol-4,5-bisphosphate binding"/>
    <property type="evidence" value="ECO:0007669"/>
    <property type="project" value="InterPro"/>
</dbReference>
<feature type="domain" description="Exocyst complex subunit Exo70 C-terminal" evidence="5">
    <location>
        <begin position="192"/>
        <end position="477"/>
    </location>
</feature>
<accession>M7ZGC0</accession>
<name>M7ZGC0_TRIUA</name>
<dbReference type="AlphaFoldDB" id="M7ZGC0"/>
<dbReference type="Pfam" id="PF03081">
    <property type="entry name" value="Exo70_C"/>
    <property type="match status" value="1"/>
</dbReference>
<feature type="compositionally biased region" description="Low complexity" evidence="4">
    <location>
        <begin position="48"/>
        <end position="76"/>
    </location>
</feature>
<evidence type="ECO:0000259" key="5">
    <source>
        <dbReference type="Pfam" id="PF03081"/>
    </source>
</evidence>
<dbReference type="EMBL" id="KD130118">
    <property type="protein sequence ID" value="EMS58681.1"/>
    <property type="molecule type" value="Genomic_DNA"/>
</dbReference>
<dbReference type="eggNOG" id="KOG2344">
    <property type="taxonomic scope" value="Eukaryota"/>
</dbReference>
<dbReference type="OMA" id="ELVFAFH"/>
<dbReference type="GO" id="GO:0015031">
    <property type="term" value="P:protein transport"/>
    <property type="evidence" value="ECO:0007669"/>
    <property type="project" value="UniProtKB-KW"/>
</dbReference>
<dbReference type="PANTHER" id="PTHR12542:SF155">
    <property type="entry name" value="EXOCYST SUBUNIT EXO70 FAMILY PROTEIN"/>
    <property type="match status" value="1"/>
</dbReference>
<keyword evidence="3" id="KW-0653">Protein transport</keyword>
<dbReference type="SUPFAM" id="SSF74788">
    <property type="entry name" value="Cullin repeat-like"/>
    <property type="match status" value="1"/>
</dbReference>
<comment type="similarity">
    <text evidence="1 3">Belongs to the EXO70 family.</text>
</comment>
<evidence type="ECO:0000256" key="3">
    <source>
        <dbReference type="RuleBase" id="RU365026"/>
    </source>
</evidence>
<dbReference type="STRING" id="4572.M7ZGC0"/>
<keyword evidence="2 3" id="KW-0813">Transport</keyword>